<evidence type="ECO:0000313" key="1">
    <source>
        <dbReference type="EMBL" id="KHN78264.1"/>
    </source>
</evidence>
<organism evidence="1 2">
    <name type="scientific">Toxocara canis</name>
    <name type="common">Canine roundworm</name>
    <dbReference type="NCBI Taxonomy" id="6265"/>
    <lineage>
        <taxon>Eukaryota</taxon>
        <taxon>Metazoa</taxon>
        <taxon>Ecdysozoa</taxon>
        <taxon>Nematoda</taxon>
        <taxon>Chromadorea</taxon>
        <taxon>Rhabditida</taxon>
        <taxon>Spirurina</taxon>
        <taxon>Ascaridomorpha</taxon>
        <taxon>Ascaridoidea</taxon>
        <taxon>Toxocaridae</taxon>
        <taxon>Toxocara</taxon>
    </lineage>
</organism>
<comment type="caution">
    <text evidence="1">The sequence shown here is derived from an EMBL/GenBank/DDBJ whole genome shotgun (WGS) entry which is preliminary data.</text>
</comment>
<name>A0A0B2V9W3_TOXCA</name>
<dbReference type="EMBL" id="JPKZ01002138">
    <property type="protein sequence ID" value="KHN78264.1"/>
    <property type="molecule type" value="Genomic_DNA"/>
</dbReference>
<reference evidence="1 2" key="1">
    <citation type="submission" date="2014-11" db="EMBL/GenBank/DDBJ databases">
        <title>Genetic blueprint of the zoonotic pathogen Toxocara canis.</title>
        <authorList>
            <person name="Zhu X.-Q."/>
            <person name="Korhonen P.K."/>
            <person name="Cai H."/>
            <person name="Young N.D."/>
            <person name="Nejsum P."/>
            <person name="von Samson-Himmelstjerna G."/>
            <person name="Boag P.R."/>
            <person name="Tan P."/>
            <person name="Li Q."/>
            <person name="Min J."/>
            <person name="Yang Y."/>
            <person name="Wang X."/>
            <person name="Fang X."/>
            <person name="Hall R.S."/>
            <person name="Hofmann A."/>
            <person name="Sternberg P.W."/>
            <person name="Jex A.R."/>
            <person name="Gasser R.B."/>
        </authorList>
    </citation>
    <scope>NUCLEOTIDE SEQUENCE [LARGE SCALE GENOMIC DNA]</scope>
    <source>
        <strain evidence="1">PN_DK_2014</strain>
    </source>
</reference>
<keyword evidence="2" id="KW-1185">Reference proteome</keyword>
<accession>A0A0B2V9W3</accession>
<evidence type="ECO:0000313" key="2">
    <source>
        <dbReference type="Proteomes" id="UP000031036"/>
    </source>
</evidence>
<proteinExistence type="predicted"/>
<feature type="non-terminal residue" evidence="1">
    <location>
        <position position="126"/>
    </location>
</feature>
<sequence length="126" mass="14335">GCTSSAPANDGASFFLSNVFNKLQCPGAFYVVCTFRVCKTPQWQQYRCMRVTIHEWMPFQNKILYDSSIQGRGQHKMITQSLDAIFNSLKQQLNSSSIRQCWMSNAELRENEQSIHDRTATTGEGS</sequence>
<dbReference type="Proteomes" id="UP000031036">
    <property type="component" value="Unassembled WGS sequence"/>
</dbReference>
<dbReference type="AlphaFoldDB" id="A0A0B2V9W3"/>
<gene>
    <name evidence="1" type="ORF">Tcan_00766</name>
</gene>
<feature type="non-terminal residue" evidence="1">
    <location>
        <position position="1"/>
    </location>
</feature>
<protein>
    <submittedName>
        <fullName evidence="1">Uncharacterized protein</fullName>
    </submittedName>
</protein>